<dbReference type="Proteomes" id="UP001164935">
    <property type="component" value="Chromosome"/>
</dbReference>
<dbReference type="InterPro" id="IPR008948">
    <property type="entry name" value="L-Aspartase-like"/>
</dbReference>
<dbReference type="SUPFAM" id="SSF48557">
    <property type="entry name" value="L-aspartase-like"/>
    <property type="match status" value="1"/>
</dbReference>
<dbReference type="InterPro" id="IPR000362">
    <property type="entry name" value="Fumarate_lyase_fam"/>
</dbReference>
<comment type="similarity">
    <text evidence="3 13">Belongs to the lyase 1 family. Adenylosuccinate lyase subfamily.</text>
</comment>
<evidence type="ECO:0000256" key="11">
    <source>
        <dbReference type="ARBA" id="ARBA00049115"/>
    </source>
</evidence>
<dbReference type="InterPro" id="IPR013539">
    <property type="entry name" value="PurB_C"/>
</dbReference>
<evidence type="ECO:0000256" key="13">
    <source>
        <dbReference type="RuleBase" id="RU361172"/>
    </source>
</evidence>
<dbReference type="PRINTS" id="PR00149">
    <property type="entry name" value="FUMRATELYASE"/>
</dbReference>
<dbReference type="InterPro" id="IPR004769">
    <property type="entry name" value="Pur_lyase"/>
</dbReference>
<evidence type="ECO:0000256" key="10">
    <source>
        <dbReference type="ARBA" id="ARBA00030717"/>
    </source>
</evidence>
<dbReference type="Gene3D" id="1.10.275.10">
    <property type="entry name" value="Fumarase/aspartase (N-terminal domain)"/>
    <property type="match status" value="1"/>
</dbReference>
<dbReference type="FunFam" id="1.20.200.10:FF:000004">
    <property type="entry name" value="Adenylosuccinate lyase"/>
    <property type="match status" value="1"/>
</dbReference>
<dbReference type="PROSITE" id="PS00163">
    <property type="entry name" value="FUMARATE_LYASES"/>
    <property type="match status" value="1"/>
</dbReference>
<protein>
    <recommendedName>
        <fullName evidence="5 12">Adenylosuccinate lyase</fullName>
        <shortName evidence="13">ASL</shortName>
        <ecNumber evidence="4 12">4.3.2.2</ecNumber>
    </recommendedName>
    <alternativeName>
        <fullName evidence="10 13">Adenylosuccinase</fullName>
    </alternativeName>
</protein>
<feature type="domain" description="Adenylosuccinate lyase PurB C-terminal" evidence="15">
    <location>
        <begin position="330"/>
        <end position="444"/>
    </location>
</feature>
<dbReference type="InterPro" id="IPR047136">
    <property type="entry name" value="PurB_bact"/>
</dbReference>
<comment type="pathway">
    <text evidence="1 13">Purine metabolism; IMP biosynthesis via de novo pathway; 5-amino-1-(5-phospho-D-ribosyl)imidazole-4-carboxamide from 5-amino-1-(5-phospho-D-ribosyl)imidazole-4-carboxylate: step 2/2.</text>
</comment>
<dbReference type="InterPro" id="IPR022761">
    <property type="entry name" value="Fumarate_lyase_N"/>
</dbReference>
<proteinExistence type="inferred from homology"/>
<organism evidence="16 17">
    <name type="scientific">Halomonas qinghailakensis</name>
    <dbReference type="NCBI Taxonomy" id="2937790"/>
    <lineage>
        <taxon>Bacteria</taxon>
        <taxon>Pseudomonadati</taxon>
        <taxon>Pseudomonadota</taxon>
        <taxon>Gammaproteobacteria</taxon>
        <taxon>Oceanospirillales</taxon>
        <taxon>Halomonadaceae</taxon>
        <taxon>Halomonas</taxon>
    </lineage>
</organism>
<dbReference type="PANTHER" id="PTHR43411">
    <property type="entry name" value="ADENYLOSUCCINATE LYASE"/>
    <property type="match status" value="1"/>
</dbReference>
<comment type="catalytic activity">
    <reaction evidence="11">
        <text>N(6)-(1,2-dicarboxyethyl)-AMP = fumarate + AMP</text>
        <dbReference type="Rhea" id="RHEA:16853"/>
        <dbReference type="ChEBI" id="CHEBI:29806"/>
        <dbReference type="ChEBI" id="CHEBI:57567"/>
        <dbReference type="ChEBI" id="CHEBI:456215"/>
        <dbReference type="EC" id="4.3.2.2"/>
    </reaction>
    <physiologicalReaction direction="left-to-right" evidence="11">
        <dbReference type="Rhea" id="RHEA:16854"/>
    </physiologicalReaction>
</comment>
<evidence type="ECO:0000256" key="12">
    <source>
        <dbReference type="NCBIfam" id="TIGR00928"/>
    </source>
</evidence>
<dbReference type="PANTHER" id="PTHR43411:SF1">
    <property type="entry name" value="ADENYLOSUCCINATE LYASE"/>
    <property type="match status" value="1"/>
</dbReference>
<evidence type="ECO:0000256" key="7">
    <source>
        <dbReference type="ARBA" id="ARBA00023239"/>
    </source>
</evidence>
<evidence type="ECO:0000256" key="3">
    <source>
        <dbReference type="ARBA" id="ARBA00008273"/>
    </source>
</evidence>
<dbReference type="NCBIfam" id="TIGR00928">
    <property type="entry name" value="purB"/>
    <property type="match status" value="1"/>
</dbReference>
<comment type="pathway">
    <text evidence="2 13">Purine metabolism; AMP biosynthesis via de novo pathway; AMP from IMP: step 2/2.</text>
</comment>
<name>A0AA46TR63_9GAMM</name>
<dbReference type="GO" id="GO:0005829">
    <property type="term" value="C:cytosol"/>
    <property type="evidence" value="ECO:0007669"/>
    <property type="project" value="TreeGrafter"/>
</dbReference>
<keyword evidence="7 13" id="KW-0456">Lyase</keyword>
<sequence length="461" mass="51341">MQLSALTALSPVDGRYGAKAAALREHFSEFGLIRARVIVEVRWLQRLADHSQIVEVPPLSVEATAFLEQLIRDFSVEDAERIKEIERTTNHDVKAVEYFLKEKIAGQPELNAVTEFIHFACTSEDINNLSYGVMLADGLKATLPTLHEVADEIAKLAIAHAAQPMLSRTHGQTASPTTLGKEMANVAYRLKRQLKQIERVEILGKINGAVGNYNAHLTTYPDIDWEANARTFVEGLGLSFNPYTTQIEPHDYIAELFDAICRFNTILIDFDRDVWGYISLGYFKQRTVEGEIGSSTMPHKVNPIDFENSEGNLGLANAVLSHLAQKLPISRWQRDLTDSTVLRNLGVGLAYGLIGYHASLKGISKLEANPERLAEDLDNSWEVLAEPIQTVMRRYGIEKPYEKLKELTRGKRIDQAGFAAFIDTLELPESVKNELKALSPASYIGNAKAQAEALNQRLAAL</sequence>
<dbReference type="Gene3D" id="1.20.200.10">
    <property type="entry name" value="Fumarase/aspartase (Central domain)"/>
    <property type="match status" value="1"/>
</dbReference>
<evidence type="ECO:0000256" key="2">
    <source>
        <dbReference type="ARBA" id="ARBA00004734"/>
    </source>
</evidence>
<accession>A0AA46TR63</accession>
<reference evidence="16" key="1">
    <citation type="submission" date="2022-05" db="EMBL/GenBank/DDBJ databases">
        <title>Complete sequence of a novel PHA-producing Halomonas strain.</title>
        <authorList>
            <person name="Zheng Z."/>
        </authorList>
    </citation>
    <scope>NUCLEOTIDE SEQUENCE</scope>
    <source>
        <strain evidence="16">ZZQ-149</strain>
    </source>
</reference>
<evidence type="ECO:0000259" key="14">
    <source>
        <dbReference type="Pfam" id="PF00206"/>
    </source>
</evidence>
<dbReference type="InterPro" id="IPR020557">
    <property type="entry name" value="Fumarate_lyase_CS"/>
</dbReference>
<evidence type="ECO:0000256" key="4">
    <source>
        <dbReference type="ARBA" id="ARBA00012339"/>
    </source>
</evidence>
<dbReference type="GO" id="GO:0004018">
    <property type="term" value="F:N6-(1,2-dicarboxyethyl)AMP AMP-lyase (fumarate-forming) activity"/>
    <property type="evidence" value="ECO:0007669"/>
    <property type="project" value="UniProtKB-UniRule"/>
</dbReference>
<evidence type="ECO:0000256" key="6">
    <source>
        <dbReference type="ARBA" id="ARBA00022755"/>
    </source>
</evidence>
<dbReference type="Gene3D" id="1.10.40.30">
    <property type="entry name" value="Fumarase/aspartase (C-terminal domain)"/>
    <property type="match status" value="1"/>
</dbReference>
<evidence type="ECO:0000259" key="15">
    <source>
        <dbReference type="Pfam" id="PF08328"/>
    </source>
</evidence>
<dbReference type="CDD" id="cd01598">
    <property type="entry name" value="PurB"/>
    <property type="match status" value="1"/>
</dbReference>
<dbReference type="EMBL" id="CP096973">
    <property type="protein sequence ID" value="UYO75060.1"/>
    <property type="molecule type" value="Genomic_DNA"/>
</dbReference>
<gene>
    <name evidence="16" type="primary">purB</name>
    <name evidence="16" type="ORF">M0220_02590</name>
</gene>
<keyword evidence="6 13" id="KW-0658">Purine biosynthesis</keyword>
<evidence type="ECO:0000313" key="17">
    <source>
        <dbReference type="Proteomes" id="UP001164935"/>
    </source>
</evidence>
<dbReference type="FunFam" id="1.10.40.30:FF:000004">
    <property type="entry name" value="Adenylosuccinate lyase"/>
    <property type="match status" value="1"/>
</dbReference>
<feature type="domain" description="Fumarate lyase N-terminal" evidence="14">
    <location>
        <begin position="14"/>
        <end position="311"/>
    </location>
</feature>
<dbReference type="GO" id="GO:0006188">
    <property type="term" value="P:IMP biosynthetic process"/>
    <property type="evidence" value="ECO:0007669"/>
    <property type="project" value="InterPro"/>
</dbReference>
<dbReference type="AlphaFoldDB" id="A0AA46TR63"/>
<dbReference type="Pfam" id="PF08328">
    <property type="entry name" value="ASL_C"/>
    <property type="match status" value="1"/>
</dbReference>
<evidence type="ECO:0000256" key="8">
    <source>
        <dbReference type="ARBA" id="ARBA00024477"/>
    </source>
</evidence>
<dbReference type="InterPro" id="IPR024083">
    <property type="entry name" value="Fumarase/histidase_N"/>
</dbReference>
<dbReference type="Pfam" id="PF00206">
    <property type="entry name" value="Lyase_1"/>
    <property type="match status" value="1"/>
</dbReference>
<dbReference type="KEGG" id="hqn:M0220_02590"/>
<comment type="function">
    <text evidence="9">Catalyzes two reactions in de novo purine nucleotide biosynthesis. Catalyzes the breakdown of 5-aminoimidazole- (N-succinylocarboxamide) ribotide (SAICAR or 2-[5-amino-1-(5-phospho-beta-D-ribosyl)imidazole-4-carboxamido]succinate) to 5-aminoimidazole-4-carboxamide ribotide (AICAR or 5-amino-1-(5-phospho-beta-D-ribosyl)imidazole-4-carboxamide) and fumarate, and of adenylosuccinate (ADS or N(6)-(1,2-dicarboxyethyl)-AMP) to adenosine monophosphate (AMP) and fumarate.</text>
</comment>
<comment type="catalytic activity">
    <reaction evidence="8">
        <text>(2S)-2-[5-amino-1-(5-phospho-beta-D-ribosyl)imidazole-4-carboxamido]succinate = 5-amino-1-(5-phospho-beta-D-ribosyl)imidazole-4-carboxamide + fumarate</text>
        <dbReference type="Rhea" id="RHEA:23920"/>
        <dbReference type="ChEBI" id="CHEBI:29806"/>
        <dbReference type="ChEBI" id="CHEBI:58443"/>
        <dbReference type="ChEBI" id="CHEBI:58475"/>
        <dbReference type="EC" id="4.3.2.2"/>
    </reaction>
    <physiologicalReaction direction="left-to-right" evidence="8">
        <dbReference type="Rhea" id="RHEA:23921"/>
    </physiologicalReaction>
</comment>
<dbReference type="EC" id="4.3.2.2" evidence="4 12"/>
<keyword evidence="17" id="KW-1185">Reference proteome</keyword>
<evidence type="ECO:0000256" key="5">
    <source>
        <dbReference type="ARBA" id="ARBA00017058"/>
    </source>
</evidence>
<dbReference type="RefSeq" id="WP_030070165.1">
    <property type="nucleotide sequence ID" value="NZ_CP096973.1"/>
</dbReference>
<evidence type="ECO:0000256" key="1">
    <source>
        <dbReference type="ARBA" id="ARBA00004706"/>
    </source>
</evidence>
<evidence type="ECO:0000313" key="16">
    <source>
        <dbReference type="EMBL" id="UYO75060.1"/>
    </source>
</evidence>
<dbReference type="NCBIfam" id="NF006764">
    <property type="entry name" value="PRK09285.1"/>
    <property type="match status" value="1"/>
</dbReference>
<dbReference type="FunFam" id="1.10.275.10:FF:000003">
    <property type="entry name" value="Adenylosuccinate lyase"/>
    <property type="match status" value="1"/>
</dbReference>
<evidence type="ECO:0000256" key="9">
    <source>
        <dbReference type="ARBA" id="ARBA00025012"/>
    </source>
</evidence>